<dbReference type="SUPFAM" id="SSF52540">
    <property type="entry name" value="P-loop containing nucleoside triphosphate hydrolases"/>
    <property type="match status" value="1"/>
</dbReference>
<dbReference type="InterPro" id="IPR002182">
    <property type="entry name" value="NB-ARC"/>
</dbReference>
<dbReference type="GO" id="GO:0043531">
    <property type="term" value="F:ADP binding"/>
    <property type="evidence" value="ECO:0007669"/>
    <property type="project" value="InterPro"/>
</dbReference>
<comment type="similarity">
    <text evidence="1">Belongs to the disease resistance NB-LRR family.</text>
</comment>
<dbReference type="PRINTS" id="PR00364">
    <property type="entry name" value="DISEASERSIST"/>
</dbReference>
<feature type="domain" description="Disease resistance protein winged helix" evidence="10">
    <location>
        <begin position="430"/>
        <end position="508"/>
    </location>
</feature>
<name>A0A921QPG7_SORBI</name>
<evidence type="ECO:0000259" key="7">
    <source>
        <dbReference type="Pfam" id="PF00931"/>
    </source>
</evidence>
<dbReference type="GO" id="GO:0005524">
    <property type="term" value="F:ATP binding"/>
    <property type="evidence" value="ECO:0007669"/>
    <property type="project" value="UniProtKB-KW"/>
</dbReference>
<feature type="domain" description="Disease resistance N-terminal" evidence="8">
    <location>
        <begin position="9"/>
        <end position="101"/>
    </location>
</feature>
<keyword evidence="2" id="KW-0433">Leucine-rich repeat</keyword>
<dbReference type="Gene3D" id="1.20.5.4130">
    <property type="match status" value="1"/>
</dbReference>
<dbReference type="GO" id="GO:0009626">
    <property type="term" value="P:plant-type hypersensitive response"/>
    <property type="evidence" value="ECO:0007669"/>
    <property type="project" value="UniProtKB-ARBA"/>
</dbReference>
<dbReference type="PANTHER" id="PTHR36766">
    <property type="entry name" value="PLANT BROAD-SPECTRUM MILDEW RESISTANCE PROTEIN RPW8"/>
    <property type="match status" value="1"/>
</dbReference>
<reference evidence="12" key="2">
    <citation type="submission" date="2020-10" db="EMBL/GenBank/DDBJ databases">
        <authorList>
            <person name="Cooper E.A."/>
            <person name="Brenton Z.W."/>
            <person name="Flinn B.S."/>
            <person name="Jenkins J."/>
            <person name="Shu S."/>
            <person name="Flowers D."/>
            <person name="Luo F."/>
            <person name="Wang Y."/>
            <person name="Xia P."/>
            <person name="Barry K."/>
            <person name="Daum C."/>
            <person name="Lipzen A."/>
            <person name="Yoshinaga Y."/>
            <person name="Schmutz J."/>
            <person name="Saski C."/>
            <person name="Vermerris W."/>
            <person name="Kresovich S."/>
        </authorList>
    </citation>
    <scope>NUCLEOTIDE SEQUENCE</scope>
</reference>
<dbReference type="Gene3D" id="1.10.10.10">
    <property type="entry name" value="Winged helix-like DNA-binding domain superfamily/Winged helix DNA-binding domain"/>
    <property type="match status" value="1"/>
</dbReference>
<dbReference type="InterPro" id="IPR032675">
    <property type="entry name" value="LRR_dom_sf"/>
</dbReference>
<evidence type="ECO:0000256" key="2">
    <source>
        <dbReference type="ARBA" id="ARBA00022614"/>
    </source>
</evidence>
<sequence>MAESLLLPVVRGVVGKAADALVQKVTRMWGVDGDRRDLELKLLYVQSLLADAEVKAEAETEAGRAVKAWMKELRAAAYQADDVLDDFQYEALRREALSLRSATSKVLDYFTSRNPLVFRHKASRDLKNVLDKIHKLVEDMKKFGLLQREPVATQQALYRQTHSALDESADIFGRDNDKEVVVKLLLDQQDQRNVQVLPIIGMGGLGKTTLAKMVFNDHKVQKHFELKMWHCVSDNIETTAVVRSIIELATNARCDLPDTIELLRGKLQEVVGRKRFLLVLDDVWNEEQQKWEDHLKPLLCSSNAGLGSMIVVTSRSQKVASIMGTLSPHELSCLNDDDSWELFSKRAFSKGVQKQAEFIQIGKFIVNRCKGLPLALKTMGGLMSSKHQTKEWEAIAKDERVGKDEVLSILKLSYMHLSSEMKQCFAFCAVFPKDYGMDKDKLIQLWMANNFIHAEGTTHLVQKGEFIFNELVWRSFIQDVNVEIFDEYNFAPPKKIICKMHDLMHDLAQETTDECAVEAELIPQKTFINNVRHIQLPWSNPKQNITRLMENSSPIRTLLTQSEDLYFSKSDLKALKKLKLTSLRALCWGNRSVIHTKLIDTTHLRYLDLTGSRIVRLPSSVCMLYNLQSLILNHCWKLEILPEGMQTMTKLTHIYLIGCDRLKRMPPKLSLLHNLCTLTKFIVDYRDGFGIEELKDLRQLGNRLELSNLRKVKSGSNVNLHEKKNLTELVLNWGPNRRYGPNRLHDEVINNNDEEVLESLLPHAELKTLGLQEYLGLSIPQWMRDPQMFQCLRELYISNCPRCTDLPLVWLSSSLEKLYLHGMDSLSALCKNIDMEATRHNSSLAIFPKLKMMRLVGLPELERWAENSAGEPNSLVVFPQLEELNIYDCNKIATLPESPALTSLHCVSKPVEGLVPMSIPLGSSPSLVRLYIGMQVDMVLPAKDHENQSQRPLLDSLRSLCVPNDNGFISVFNSSKLQLGLGDCLAFVEDLIIWSCNNILHWPVEEFRCLVSLRSLNIQLCNKLEGKGSSSEEILPLPQLENLKIYSCHSLLEIPKLPASLGEIGIGRCGSLVALPSNLGGLPKLSHLSLLACDELKALPDGMDGLTSLERLRIECCPGIDRFPQGLLQRLPALRSLDIRGCPDLQRRCREGGDYFDFVSPIPYTDIDAATEPQMKKSMKRFLPLCGGGDSESN</sequence>
<dbReference type="GO" id="GO:0002758">
    <property type="term" value="P:innate immune response-activating signaling pathway"/>
    <property type="evidence" value="ECO:0007669"/>
    <property type="project" value="UniProtKB-ARBA"/>
</dbReference>
<evidence type="ECO:0000256" key="6">
    <source>
        <dbReference type="ARBA" id="ARBA00022840"/>
    </source>
</evidence>
<dbReference type="InterPro" id="IPR027417">
    <property type="entry name" value="P-loop_NTPase"/>
</dbReference>
<dbReference type="Proteomes" id="UP000807115">
    <property type="component" value="Chromosome 7"/>
</dbReference>
<dbReference type="InterPro" id="IPR041118">
    <property type="entry name" value="Rx_N"/>
</dbReference>
<evidence type="ECO:0000256" key="1">
    <source>
        <dbReference type="ARBA" id="ARBA00008894"/>
    </source>
</evidence>
<evidence type="ECO:0000313" key="13">
    <source>
        <dbReference type="Proteomes" id="UP000807115"/>
    </source>
</evidence>
<feature type="domain" description="Disease resistance protein At4g27190-like leucine-rich repeats" evidence="9">
    <location>
        <begin position="1007"/>
        <end position="1142"/>
    </location>
</feature>
<organism evidence="12 13">
    <name type="scientific">Sorghum bicolor</name>
    <name type="common">Sorghum</name>
    <name type="synonym">Sorghum vulgare</name>
    <dbReference type="NCBI Taxonomy" id="4558"/>
    <lineage>
        <taxon>Eukaryota</taxon>
        <taxon>Viridiplantae</taxon>
        <taxon>Streptophyta</taxon>
        <taxon>Embryophyta</taxon>
        <taxon>Tracheophyta</taxon>
        <taxon>Spermatophyta</taxon>
        <taxon>Magnoliopsida</taxon>
        <taxon>Liliopsida</taxon>
        <taxon>Poales</taxon>
        <taxon>Poaceae</taxon>
        <taxon>PACMAD clade</taxon>
        <taxon>Panicoideae</taxon>
        <taxon>Andropogonodae</taxon>
        <taxon>Andropogoneae</taxon>
        <taxon>Sorghinae</taxon>
        <taxon>Sorghum</taxon>
    </lineage>
</organism>
<dbReference type="Pfam" id="PF23559">
    <property type="entry name" value="WHD_DRP"/>
    <property type="match status" value="1"/>
</dbReference>
<dbReference type="SUPFAM" id="SSF52058">
    <property type="entry name" value="L domain-like"/>
    <property type="match status" value="1"/>
</dbReference>
<keyword evidence="5" id="KW-0611">Plant defense</keyword>
<dbReference type="Pfam" id="PF25019">
    <property type="entry name" value="LRR_R13L1-DRL21"/>
    <property type="match status" value="1"/>
</dbReference>
<dbReference type="InterPro" id="IPR036388">
    <property type="entry name" value="WH-like_DNA-bd_sf"/>
</dbReference>
<reference evidence="12" key="1">
    <citation type="journal article" date="2019" name="BMC Genomics">
        <title>A new reference genome for Sorghum bicolor reveals high levels of sequence similarity between sweet and grain genotypes: implications for the genetics of sugar metabolism.</title>
        <authorList>
            <person name="Cooper E.A."/>
            <person name="Brenton Z.W."/>
            <person name="Flinn B.S."/>
            <person name="Jenkins J."/>
            <person name="Shu S."/>
            <person name="Flowers D."/>
            <person name="Luo F."/>
            <person name="Wang Y."/>
            <person name="Xia P."/>
            <person name="Barry K."/>
            <person name="Daum C."/>
            <person name="Lipzen A."/>
            <person name="Yoshinaga Y."/>
            <person name="Schmutz J."/>
            <person name="Saski C."/>
            <person name="Vermerris W."/>
            <person name="Kresovich S."/>
        </authorList>
    </citation>
    <scope>NUCLEOTIDE SEQUENCE</scope>
</reference>
<dbReference type="InterPro" id="IPR042197">
    <property type="entry name" value="Apaf_helical"/>
</dbReference>
<proteinExistence type="inferred from homology"/>
<keyword evidence="3" id="KW-0677">Repeat</keyword>
<dbReference type="Gene3D" id="3.80.10.10">
    <property type="entry name" value="Ribonuclease Inhibitor"/>
    <property type="match status" value="3"/>
</dbReference>
<dbReference type="FunFam" id="1.10.8.430:FF:000003">
    <property type="entry name" value="Probable disease resistance protein At5g66910"/>
    <property type="match status" value="1"/>
</dbReference>
<dbReference type="FunFam" id="3.40.50.300:FF:001091">
    <property type="entry name" value="Probable disease resistance protein At1g61300"/>
    <property type="match status" value="1"/>
</dbReference>
<dbReference type="Pfam" id="PF18052">
    <property type="entry name" value="Rx_N"/>
    <property type="match status" value="1"/>
</dbReference>
<dbReference type="Pfam" id="PF23247">
    <property type="entry name" value="LRR_RPS2"/>
    <property type="match status" value="1"/>
</dbReference>
<evidence type="ECO:0000313" key="12">
    <source>
        <dbReference type="EMBL" id="KAG0524325.1"/>
    </source>
</evidence>
<dbReference type="InterPro" id="IPR058922">
    <property type="entry name" value="WHD_DRP"/>
</dbReference>
<feature type="domain" description="NB-ARC" evidence="7">
    <location>
        <begin position="178"/>
        <end position="350"/>
    </location>
</feature>
<evidence type="ECO:0000256" key="4">
    <source>
        <dbReference type="ARBA" id="ARBA00022741"/>
    </source>
</evidence>
<keyword evidence="4" id="KW-0547">Nucleotide-binding</keyword>
<dbReference type="EMBL" id="CM027686">
    <property type="protein sequence ID" value="KAG0524325.1"/>
    <property type="molecule type" value="Genomic_DNA"/>
</dbReference>
<evidence type="ECO:0000256" key="5">
    <source>
        <dbReference type="ARBA" id="ARBA00022821"/>
    </source>
</evidence>
<accession>A0A921QPG7</accession>
<dbReference type="PANTHER" id="PTHR36766:SF64">
    <property type="entry name" value="OS12G0206100 PROTEIN"/>
    <property type="match status" value="1"/>
</dbReference>
<protein>
    <submittedName>
        <fullName evidence="12">Uncharacterized protein</fullName>
    </submittedName>
</protein>
<dbReference type="FunFam" id="1.10.10.10:FF:000322">
    <property type="entry name" value="Probable disease resistance protein At1g63360"/>
    <property type="match status" value="1"/>
</dbReference>
<dbReference type="SUPFAM" id="SSF52047">
    <property type="entry name" value="RNI-like"/>
    <property type="match status" value="1"/>
</dbReference>
<dbReference type="Pfam" id="PF00931">
    <property type="entry name" value="NB-ARC"/>
    <property type="match status" value="1"/>
</dbReference>
<evidence type="ECO:0000259" key="11">
    <source>
        <dbReference type="Pfam" id="PF25019"/>
    </source>
</evidence>
<comment type="caution">
    <text evidence="12">The sequence shown here is derived from an EMBL/GenBank/DDBJ whole genome shotgun (WGS) entry which is preliminary data.</text>
</comment>
<dbReference type="InterPro" id="IPR057135">
    <property type="entry name" value="At4g27190-like_LRR"/>
</dbReference>
<evidence type="ECO:0000259" key="8">
    <source>
        <dbReference type="Pfam" id="PF18052"/>
    </source>
</evidence>
<gene>
    <name evidence="12" type="ORF">BDA96_07G201400</name>
</gene>
<feature type="domain" description="R13L1/DRL21-like LRR repeat region" evidence="11">
    <location>
        <begin position="691"/>
        <end position="823"/>
    </location>
</feature>
<keyword evidence="6" id="KW-0067">ATP-binding</keyword>
<dbReference type="GO" id="GO:0042742">
    <property type="term" value="P:defense response to bacterium"/>
    <property type="evidence" value="ECO:0007669"/>
    <property type="project" value="UniProtKB-ARBA"/>
</dbReference>
<evidence type="ECO:0000256" key="3">
    <source>
        <dbReference type="ARBA" id="ARBA00022737"/>
    </source>
</evidence>
<evidence type="ECO:0000259" key="10">
    <source>
        <dbReference type="Pfam" id="PF23559"/>
    </source>
</evidence>
<dbReference type="Gene3D" id="1.10.8.430">
    <property type="entry name" value="Helical domain of apoptotic protease-activating factors"/>
    <property type="match status" value="1"/>
</dbReference>
<dbReference type="InterPro" id="IPR056789">
    <property type="entry name" value="LRR_R13L1-DRL21"/>
</dbReference>
<dbReference type="AlphaFoldDB" id="A0A921QPG7"/>
<dbReference type="Gene3D" id="3.40.50.300">
    <property type="entry name" value="P-loop containing nucleotide triphosphate hydrolases"/>
    <property type="match status" value="1"/>
</dbReference>
<evidence type="ECO:0000259" key="9">
    <source>
        <dbReference type="Pfam" id="PF23247"/>
    </source>
</evidence>